<feature type="active site" description="Nucleophile" evidence="1">
    <location>
        <position position="125"/>
    </location>
</feature>
<dbReference type="InterPro" id="IPR027476">
    <property type="entry name" value="DppA_N"/>
</dbReference>
<dbReference type="GO" id="GO:0046872">
    <property type="term" value="F:metal ion binding"/>
    <property type="evidence" value="ECO:0007669"/>
    <property type="project" value="UniProtKB-KW"/>
</dbReference>
<evidence type="ECO:0000313" key="4">
    <source>
        <dbReference type="Proteomes" id="UP000010087"/>
    </source>
</evidence>
<reference evidence="3 4" key="1">
    <citation type="journal article" date="2012" name="PLoS ONE">
        <title>Evolution of Burkholderia pseudomallei in recurrent melioidosis.</title>
        <authorList>
            <person name="Hayden H.S."/>
            <person name="Lim R."/>
            <person name="Brittnacher M.J."/>
            <person name="Sims E.H."/>
            <person name="Ramage E.R."/>
            <person name="Fong C."/>
            <person name="Wu Z."/>
            <person name="Crist E."/>
            <person name="Chang J."/>
            <person name="Zhou Y."/>
            <person name="Radey M."/>
            <person name="Rohmer L."/>
            <person name="Haugen E."/>
            <person name="Gillett W."/>
            <person name="Wuthiekanun V."/>
            <person name="Peacock S.J."/>
            <person name="Kaul R."/>
            <person name="Miller S.I."/>
            <person name="Manoil C."/>
            <person name="Jacobs M.A."/>
        </authorList>
    </citation>
    <scope>NUCLEOTIDE SEQUENCE [LARGE SCALE GENOMIC DNA]</scope>
    <source>
        <strain evidence="3 4">1026b</strain>
    </source>
</reference>
<keyword evidence="2" id="KW-0479">Metal-binding</keyword>
<evidence type="ECO:0000256" key="1">
    <source>
        <dbReference type="PIRSR" id="PIRSR015853-1"/>
    </source>
</evidence>
<dbReference type="EMBL" id="CP002834">
    <property type="protein sequence ID" value="AFI69628.1"/>
    <property type="molecule type" value="Genomic_DNA"/>
</dbReference>
<evidence type="ECO:0000313" key="3">
    <source>
        <dbReference type="EMBL" id="AFI69628.1"/>
    </source>
</evidence>
<keyword evidence="2" id="KW-0862">Zinc</keyword>
<dbReference type="Pfam" id="PF04951">
    <property type="entry name" value="Peptidase_M55"/>
    <property type="match status" value="1"/>
</dbReference>
<dbReference type="KEGG" id="bpz:BP1026B_II1385"/>
<dbReference type="Proteomes" id="UP000010087">
    <property type="component" value="Chromosome 2"/>
</dbReference>
<feature type="binding site" evidence="2">
    <location>
        <position position="18"/>
    </location>
    <ligand>
        <name>Zn(2+)</name>
        <dbReference type="ChEBI" id="CHEBI:29105"/>
        <label>2</label>
    </ligand>
</feature>
<feature type="binding site" evidence="2">
    <location>
        <position position="114"/>
    </location>
    <ligand>
        <name>Zn(2+)</name>
        <dbReference type="ChEBI" id="CHEBI:29105"/>
        <label>2</label>
    </ligand>
</feature>
<gene>
    <name evidence="3" type="ordered locus">BP1026B_II1385</name>
</gene>
<dbReference type="PIRSF" id="PIRSF015853">
    <property type="entry name" value="Pep_DppA"/>
    <property type="match status" value="1"/>
</dbReference>
<dbReference type="CDD" id="cd08663">
    <property type="entry name" value="DAP_dppA_1"/>
    <property type="match status" value="1"/>
</dbReference>
<accession>A0A0H3HUZ5</accession>
<evidence type="ECO:0000256" key="2">
    <source>
        <dbReference type="PIRSR" id="PIRSR015853-2"/>
    </source>
</evidence>
<sequence>MVARGARGSMMKVLISTDIEGVAGVVSVEQTRAGNPEYERARRWMTAEANAAVEGAFAGGATRVWVNDSHGGFRNLLPDGIDARARVVLGKPRPLGMMAGLEAGPDLVFMIGYHAKAQTRGLLAHTINSSAFARVVLDGRDVGEAGLYGALAHEYGAHVALLSGDDVFVDETRPLFPAAQFVTVKEAAGFASGASMTPAAACGAIGVAARQAVEQAREGARAARPHAPRAARCELQAQSVAAADLFCQWPSLERVDALTLRFFAPSIEHVVRTLNCLSAMSFMLR</sequence>
<dbReference type="SUPFAM" id="SSF63992">
    <property type="entry name" value="Dipeptide transport protein"/>
    <property type="match status" value="1"/>
</dbReference>
<feature type="binding site" evidence="2">
    <location>
        <position position="20"/>
    </location>
    <ligand>
        <name>Zn(2+)</name>
        <dbReference type="ChEBI" id="CHEBI:29105"/>
        <label>1</label>
    </ligand>
</feature>
<dbReference type="InterPro" id="IPR007035">
    <property type="entry name" value="Peptidase_M55"/>
</dbReference>
<dbReference type="Gene3D" id="3.30.1360.130">
    <property type="entry name" value="Dipeptide transport protein"/>
    <property type="match status" value="1"/>
</dbReference>
<protein>
    <submittedName>
        <fullName evidence="3">Peptidase</fullName>
    </submittedName>
</protein>
<feature type="binding site" evidence="2">
    <location>
        <position position="70"/>
    </location>
    <ligand>
        <name>Zn(2+)</name>
        <dbReference type="ChEBI" id="CHEBI:29105"/>
        <label>2</label>
    </ligand>
</feature>
<dbReference type="AlphaFoldDB" id="A0A0H3HUZ5"/>
<feature type="binding site" evidence="2">
    <location>
        <position position="18"/>
    </location>
    <ligand>
        <name>Zn(2+)</name>
        <dbReference type="ChEBI" id="CHEBI:29105"/>
        <label>1</label>
    </ligand>
</feature>
<dbReference type="Gene3D" id="3.40.50.10780">
    <property type="entry name" value="Dipeptide transport protein"/>
    <property type="match status" value="1"/>
</dbReference>
<name>A0A0H3HUZ5_BURP2</name>
<dbReference type="InterPro" id="IPR036177">
    <property type="entry name" value="Peptidase_M55_sf"/>
</dbReference>
<proteinExistence type="predicted"/>
<organism evidence="3 4">
    <name type="scientific">Burkholderia pseudomallei (strain 1026b)</name>
    <dbReference type="NCBI Taxonomy" id="884204"/>
    <lineage>
        <taxon>Bacteria</taxon>
        <taxon>Pseudomonadati</taxon>
        <taxon>Pseudomonadota</taxon>
        <taxon>Betaproteobacteria</taxon>
        <taxon>Burkholderiales</taxon>
        <taxon>Burkholderiaceae</taxon>
        <taxon>Burkholderia</taxon>
        <taxon>pseudomallei group</taxon>
    </lineage>
</organism>
<feature type="binding site" evidence="2">
    <location>
        <position position="144"/>
    </location>
    <ligand>
        <name>Zn(2+)</name>
        <dbReference type="ChEBI" id="CHEBI:29105"/>
        <label>2</label>
    </ligand>
</feature>
<dbReference type="PATRIC" id="fig|884204.3.peg.5723"/>